<comment type="caution">
    <text evidence="1">The sequence shown here is derived from an EMBL/GenBank/DDBJ whole genome shotgun (WGS) entry which is preliminary data.</text>
</comment>
<evidence type="ECO:0000313" key="2">
    <source>
        <dbReference type="Proteomes" id="UP000193064"/>
    </source>
</evidence>
<dbReference type="EMBL" id="NCVA01000027">
    <property type="protein sequence ID" value="ORO85816.1"/>
    <property type="molecule type" value="Genomic_DNA"/>
</dbReference>
<protein>
    <recommendedName>
        <fullName evidence="3">SMI1/KNR4 family protein</fullName>
    </recommendedName>
</protein>
<accession>A0A1X1JF31</accession>
<dbReference type="AlphaFoldDB" id="A0A1X1JF31"/>
<evidence type="ECO:0008006" key="3">
    <source>
        <dbReference type="Google" id="ProtNLM"/>
    </source>
</evidence>
<dbReference type="RefSeq" id="WP_084946706.1">
    <property type="nucleotide sequence ID" value="NZ_NCVA01000027.1"/>
</dbReference>
<organism evidence="1 2">
    <name type="scientific">Streptococcus oralis subsp. dentisani</name>
    <dbReference type="NCBI Taxonomy" id="1458253"/>
    <lineage>
        <taxon>Bacteria</taxon>
        <taxon>Bacillati</taxon>
        <taxon>Bacillota</taxon>
        <taxon>Bacilli</taxon>
        <taxon>Lactobacillales</taxon>
        <taxon>Streptococcaceae</taxon>
        <taxon>Streptococcus</taxon>
    </lineage>
</organism>
<name>A0A1X1JF31_STROR</name>
<evidence type="ECO:0000313" key="1">
    <source>
        <dbReference type="EMBL" id="ORO85816.1"/>
    </source>
</evidence>
<dbReference type="Proteomes" id="UP000193064">
    <property type="component" value="Unassembled WGS sequence"/>
</dbReference>
<gene>
    <name evidence="1" type="ORF">B7705_00255</name>
</gene>
<proteinExistence type="predicted"/>
<sequence>MDNLSNILGQYTLSNSEVEIIEETSKILSADIPQFWKKIFLSDDFKERKSILLTEWKKFVSAELSNTISYLDEYLLRLDLIFYNGEYSILYTISSYDNKDVLLYEGKNPVSVDELRKKFGDLFVSLDSSIVNFYTNIHNGFYDYRSKSMGLDPVKNIEPVSLYEWEYIKQIDFNLEALFTFFSNGMGDYIVLDIDSKLENGAYLWSKMDLPERGLNFWNYIDEWTVIGFE</sequence>
<reference evidence="1 2" key="1">
    <citation type="journal article" date="2016" name="Eur. J. Clin. Microbiol. Infect. Dis.">
        <title>Whole genome sequencing as a tool for phylogenetic analysis of clinical strains of Mitis group streptococci.</title>
        <authorList>
            <person name="Rasmussen L.H."/>
            <person name="Dargis R."/>
            <person name="Hojholt K."/>
            <person name="Christensen J.J."/>
            <person name="Skovgaard O."/>
            <person name="Justesen U.S."/>
            <person name="Rosenvinge F.S."/>
            <person name="Moser C."/>
            <person name="Lukjancenko O."/>
            <person name="Rasmussen S."/>
            <person name="Nielsen X.C."/>
        </authorList>
    </citation>
    <scope>NUCLEOTIDE SEQUENCE [LARGE SCALE GENOMIC DNA]</scope>
    <source>
        <strain evidence="1 2">RH_13585_10</strain>
    </source>
</reference>